<organism evidence="1 2">
    <name type="scientific">Gigaspora margarita</name>
    <dbReference type="NCBI Taxonomy" id="4874"/>
    <lineage>
        <taxon>Eukaryota</taxon>
        <taxon>Fungi</taxon>
        <taxon>Fungi incertae sedis</taxon>
        <taxon>Mucoromycota</taxon>
        <taxon>Glomeromycotina</taxon>
        <taxon>Glomeromycetes</taxon>
        <taxon>Diversisporales</taxon>
        <taxon>Gigasporaceae</taxon>
        <taxon>Gigaspora</taxon>
    </lineage>
</organism>
<proteinExistence type="predicted"/>
<accession>A0A8H3ZUL9</accession>
<comment type="caution">
    <text evidence="1">The sequence shown here is derived from an EMBL/GenBank/DDBJ whole genome shotgun (WGS) entry which is preliminary data.</text>
</comment>
<dbReference type="EMBL" id="WTPW01004586">
    <property type="protein sequence ID" value="KAF0332904.1"/>
    <property type="molecule type" value="Genomic_DNA"/>
</dbReference>
<dbReference type="Proteomes" id="UP000439903">
    <property type="component" value="Unassembled WGS sequence"/>
</dbReference>
<name>A0A8H3ZUL9_GIGMA</name>
<keyword evidence="2" id="KW-1185">Reference proteome</keyword>
<evidence type="ECO:0000313" key="1">
    <source>
        <dbReference type="EMBL" id="KAF0332904.1"/>
    </source>
</evidence>
<gene>
    <name evidence="1" type="ORF">F8M41_018661</name>
</gene>
<protein>
    <submittedName>
        <fullName evidence="1">Uncharacterized protein</fullName>
    </submittedName>
</protein>
<reference evidence="1 2" key="1">
    <citation type="journal article" date="2019" name="Environ. Microbiol.">
        <title>At the nexus of three kingdoms: the genome of the mycorrhizal fungus Gigaspora margarita provides insights into plant, endobacterial and fungal interactions.</title>
        <authorList>
            <person name="Venice F."/>
            <person name="Ghignone S."/>
            <person name="Salvioli di Fossalunga A."/>
            <person name="Amselem J."/>
            <person name="Novero M."/>
            <person name="Xianan X."/>
            <person name="Sedzielewska Toro K."/>
            <person name="Morin E."/>
            <person name="Lipzen A."/>
            <person name="Grigoriev I.V."/>
            <person name="Henrissat B."/>
            <person name="Martin F.M."/>
            <person name="Bonfante P."/>
        </authorList>
    </citation>
    <scope>NUCLEOTIDE SEQUENCE [LARGE SCALE GENOMIC DNA]</scope>
    <source>
        <strain evidence="1 2">BEG34</strain>
    </source>
</reference>
<sequence length="68" mass="7886">MVHDKVSGYLHESYREAFQNIKWDENGEVVTSEVGDIRKCMKAIYTEIVKLLFDPGERESVSNNILRP</sequence>
<dbReference type="AlphaFoldDB" id="A0A8H3ZUL9"/>
<evidence type="ECO:0000313" key="2">
    <source>
        <dbReference type="Proteomes" id="UP000439903"/>
    </source>
</evidence>